<gene>
    <name evidence="1" type="ORF">OS133_19340</name>
    <name evidence="2" type="ORF">OS134_14010</name>
</gene>
<organism evidence="1 3">
    <name type="scientific">Shewanella fidelis</name>
    <dbReference type="NCBI Taxonomy" id="173509"/>
    <lineage>
        <taxon>Bacteria</taxon>
        <taxon>Pseudomonadati</taxon>
        <taxon>Pseudomonadota</taxon>
        <taxon>Gammaproteobacteria</taxon>
        <taxon>Alteromonadales</taxon>
        <taxon>Shewanellaceae</taxon>
        <taxon>Shewanella</taxon>
    </lineage>
</organism>
<dbReference type="EMBL" id="JAPMLD010000006">
    <property type="protein sequence ID" value="MDW4825178.1"/>
    <property type="molecule type" value="Genomic_DNA"/>
</dbReference>
<comment type="caution">
    <text evidence="1">The sequence shown here is derived from an EMBL/GenBank/DDBJ whole genome shotgun (WGS) entry which is preliminary data.</text>
</comment>
<dbReference type="Proteomes" id="UP001271263">
    <property type="component" value="Unassembled WGS sequence"/>
</dbReference>
<keyword evidence="4" id="KW-1185">Reference proteome</keyword>
<evidence type="ECO:0000313" key="4">
    <source>
        <dbReference type="Proteomes" id="UP001271263"/>
    </source>
</evidence>
<name>A0AAW8NSI9_9GAMM</name>
<dbReference type="Proteomes" id="UP001259340">
    <property type="component" value="Unassembled WGS sequence"/>
</dbReference>
<reference evidence="1" key="2">
    <citation type="submission" date="2022-11" db="EMBL/GenBank/DDBJ databases">
        <title>Prophages regulate Shewanella fidelis motility and biofilm formation: implications for gut colonization dynamics in Ciona robusta.</title>
        <authorList>
            <person name="Natarajan O."/>
            <person name="Gibboney S.L."/>
            <person name="Young M.N."/>
            <person name="Lim S.J."/>
            <person name="Pluta N."/>
            <person name="Atkinson C.G.F."/>
            <person name="Leigh B.A."/>
            <person name="Liberti A."/>
            <person name="Kees E."/>
            <person name="Breitbart M."/>
            <person name="Gralnick J."/>
            <person name="Dishaw L.J."/>
        </authorList>
    </citation>
    <scope>NUCLEOTIDE SEQUENCE</scope>
    <source>
        <strain evidence="1">3313</strain>
    </source>
</reference>
<dbReference type="AlphaFoldDB" id="A0AAW8NSI9"/>
<evidence type="ECO:0000313" key="3">
    <source>
        <dbReference type="Proteomes" id="UP001259340"/>
    </source>
</evidence>
<dbReference type="RefSeq" id="WP_310655779.1">
    <property type="nucleotide sequence ID" value="NZ_JAPMLA010000004.1"/>
</dbReference>
<evidence type="ECO:0000313" key="2">
    <source>
        <dbReference type="EMBL" id="MDW4825178.1"/>
    </source>
</evidence>
<protein>
    <submittedName>
        <fullName evidence="1">Uncharacterized protein</fullName>
    </submittedName>
</protein>
<accession>A0AAW8NSI9</accession>
<evidence type="ECO:0000313" key="1">
    <source>
        <dbReference type="EMBL" id="MDR8525777.1"/>
    </source>
</evidence>
<sequence length="72" mass="8027">MDVPSEPLGDFYWSMRINNFVGVAGVMQEGEAVVPLLPECELEAHDLYQAELDYLQVGEYQTKFACIKSGLA</sequence>
<reference evidence="2 4" key="1">
    <citation type="journal article" date="2022" name="bioRxiv">
        <title>Prophages regulate Shewanella fidelis 3313 motility and biofilm formation: implications for gut colonization dynamics in Ciona robusta.</title>
        <authorList>
            <person name="Natarajan O."/>
            <person name="Gibboney S.L."/>
            <person name="Young M.N."/>
            <person name="Lim S.J."/>
            <person name="Pluta N."/>
            <person name="Atkinson C.G."/>
            <person name="Leigh B.A."/>
            <person name="Liberti A."/>
            <person name="Kees E.D."/>
            <person name="Breitbart M."/>
            <person name="Gralnick J.A."/>
            <person name="Dishaw L.J."/>
        </authorList>
    </citation>
    <scope>NUCLEOTIDE SEQUENCE [LARGE SCALE GENOMIC DNA]</scope>
    <source>
        <strain evidence="2 4">JG4066</strain>
    </source>
</reference>
<proteinExistence type="predicted"/>
<dbReference type="EMBL" id="JAPMLE010000001">
    <property type="protein sequence ID" value="MDR8525777.1"/>
    <property type="molecule type" value="Genomic_DNA"/>
</dbReference>